<feature type="transmembrane region" description="Helical" evidence="1">
    <location>
        <begin position="153"/>
        <end position="172"/>
    </location>
</feature>
<proteinExistence type="predicted"/>
<dbReference type="EMBL" id="FMYF01000010">
    <property type="protein sequence ID" value="SDB93570.1"/>
    <property type="molecule type" value="Genomic_DNA"/>
</dbReference>
<accession>A0A1G6HH48</accession>
<dbReference type="Proteomes" id="UP000199086">
    <property type="component" value="Unassembled WGS sequence"/>
</dbReference>
<keyword evidence="1" id="KW-0812">Transmembrane</keyword>
<dbReference type="GO" id="GO:0016787">
    <property type="term" value="F:hydrolase activity"/>
    <property type="evidence" value="ECO:0007669"/>
    <property type="project" value="UniProtKB-KW"/>
</dbReference>
<keyword evidence="1" id="KW-1133">Transmembrane helix</keyword>
<feature type="transmembrane region" description="Helical" evidence="1">
    <location>
        <begin position="85"/>
        <end position="118"/>
    </location>
</feature>
<dbReference type="Pfam" id="PF04307">
    <property type="entry name" value="YdjM"/>
    <property type="match status" value="1"/>
</dbReference>
<evidence type="ECO:0000313" key="3">
    <source>
        <dbReference type="Proteomes" id="UP000199086"/>
    </source>
</evidence>
<gene>
    <name evidence="2" type="ORF">GA0111570_11031</name>
</gene>
<dbReference type="RefSeq" id="WP_175557497.1">
    <property type="nucleotide sequence ID" value="NZ_FMYF01000010.1"/>
</dbReference>
<reference evidence="2 3" key="1">
    <citation type="submission" date="2016-06" db="EMBL/GenBank/DDBJ databases">
        <authorList>
            <person name="Olsen C.W."/>
            <person name="Carey S."/>
            <person name="Hinshaw L."/>
            <person name="Karasin A.I."/>
        </authorList>
    </citation>
    <scope>NUCLEOTIDE SEQUENCE [LARGE SCALE GENOMIC DNA]</scope>
    <source>
        <strain evidence="2 3">LZ-22</strain>
    </source>
</reference>
<evidence type="ECO:0000256" key="1">
    <source>
        <dbReference type="SAM" id="Phobius"/>
    </source>
</evidence>
<dbReference type="PANTHER" id="PTHR35531:SF1">
    <property type="entry name" value="INNER MEMBRANE PROTEIN YBCI-RELATED"/>
    <property type="match status" value="1"/>
</dbReference>
<dbReference type="InterPro" id="IPR007404">
    <property type="entry name" value="YdjM-like"/>
</dbReference>
<keyword evidence="1" id="KW-0472">Membrane</keyword>
<organism evidence="2 3">
    <name type="scientific">Raineyella antarctica</name>
    <dbReference type="NCBI Taxonomy" id="1577474"/>
    <lineage>
        <taxon>Bacteria</taxon>
        <taxon>Bacillati</taxon>
        <taxon>Actinomycetota</taxon>
        <taxon>Actinomycetes</taxon>
        <taxon>Propionibacteriales</taxon>
        <taxon>Propionibacteriaceae</taxon>
        <taxon>Raineyella</taxon>
    </lineage>
</organism>
<name>A0A1G6HH48_9ACTN</name>
<evidence type="ECO:0000313" key="2">
    <source>
        <dbReference type="EMBL" id="SDB93570.1"/>
    </source>
</evidence>
<dbReference type="PANTHER" id="PTHR35531">
    <property type="entry name" value="INNER MEMBRANE PROTEIN YBCI-RELATED"/>
    <property type="match status" value="1"/>
</dbReference>
<feature type="transmembrane region" description="Helical" evidence="1">
    <location>
        <begin position="130"/>
        <end position="147"/>
    </location>
</feature>
<dbReference type="AlphaFoldDB" id="A0A1G6HH48"/>
<dbReference type="STRING" id="1577474.GA0111570_11031"/>
<protein>
    <submittedName>
        <fullName evidence="2">Membrane-bound metal-dependent hydrolase YbcI, DUF457 family</fullName>
    </submittedName>
</protein>
<sequence>MLGRTHATSGVALALAAVPALTGLGVLGNAWSIPLVAAAAAGGAMMPDFDHPSATIARSLGPISKGLASLVGHISGGHRQGTHSILGAVVFTAITGLLMWVGGLVAGLWCGFLFAVGFAALQLRFSKTSMVLHTLVSLAVGVVLVAITTSDLYVPLGLVTWSFGIGYVAHLLGDTLTREGVPYLLPLSRIRFHVADLTTGRFFEKHVLSPVLSLVVVGEMSWLFTRSADPTAFLDSALFAARTAFTNLLA</sequence>
<keyword evidence="3" id="KW-1185">Reference proteome</keyword>
<keyword evidence="2" id="KW-0378">Hydrolase</keyword>